<evidence type="ECO:0000313" key="1">
    <source>
        <dbReference type="EMBL" id="TKG66266.1"/>
    </source>
</evidence>
<keyword evidence="2" id="KW-1185">Reference proteome</keyword>
<dbReference type="EMBL" id="SWMS01000016">
    <property type="protein sequence ID" value="TKG66266.1"/>
    <property type="molecule type" value="Genomic_DNA"/>
</dbReference>
<evidence type="ECO:0000313" key="2">
    <source>
        <dbReference type="Proteomes" id="UP000309992"/>
    </source>
</evidence>
<proteinExistence type="predicted"/>
<dbReference type="RefSeq" id="WP_137096327.1">
    <property type="nucleotide sequence ID" value="NZ_SWMS01000016.1"/>
</dbReference>
<dbReference type="PANTHER" id="PTHR20883:SF48">
    <property type="entry name" value="ECTOINE DIOXYGENASE"/>
    <property type="match status" value="1"/>
</dbReference>
<gene>
    <name evidence="1" type="ORF">FCN18_25890</name>
</gene>
<comment type="caution">
    <text evidence="1">The sequence shown here is derived from an EMBL/GenBank/DDBJ whole genome shotgun (WGS) entry which is preliminary data.</text>
</comment>
<accession>A0ABY2S1B9</accession>
<keyword evidence="1" id="KW-0560">Oxidoreductase</keyword>
<dbReference type="InterPro" id="IPR008775">
    <property type="entry name" value="Phytyl_CoA_dOase-like"/>
</dbReference>
<dbReference type="GO" id="GO:0051213">
    <property type="term" value="F:dioxygenase activity"/>
    <property type="evidence" value="ECO:0007669"/>
    <property type="project" value="UniProtKB-KW"/>
</dbReference>
<keyword evidence="1" id="KW-0223">Dioxygenase</keyword>
<dbReference type="SUPFAM" id="SSF51197">
    <property type="entry name" value="Clavaminate synthase-like"/>
    <property type="match status" value="1"/>
</dbReference>
<name>A0ABY2S1B9_9PSEU</name>
<reference evidence="1 2" key="1">
    <citation type="journal article" date="2015" name="Antonie Van Leeuwenhoek">
        <title>Prauserella endophytica sp. nov., an endophytic actinobacterium isolated from Tamarix taklamakanensis.</title>
        <authorList>
            <person name="Liu J.M."/>
            <person name="Habden X."/>
            <person name="Guo L."/>
            <person name="Tuo L."/>
            <person name="Jiang Z.K."/>
            <person name="Liu S.W."/>
            <person name="Liu X.F."/>
            <person name="Chen L."/>
            <person name="Li R.F."/>
            <person name="Zhang Y.Q."/>
            <person name="Sun C.H."/>
        </authorList>
    </citation>
    <scope>NUCLEOTIDE SEQUENCE [LARGE SCALE GENOMIC DNA]</scope>
    <source>
        <strain evidence="1 2">CGMCC 4.7182</strain>
    </source>
</reference>
<dbReference type="Gene3D" id="2.60.120.620">
    <property type="entry name" value="q2cbj1_9rhob like domain"/>
    <property type="match status" value="1"/>
</dbReference>
<organism evidence="1 2">
    <name type="scientific">Prauserella endophytica</name>
    <dbReference type="NCBI Taxonomy" id="1592324"/>
    <lineage>
        <taxon>Bacteria</taxon>
        <taxon>Bacillati</taxon>
        <taxon>Actinomycetota</taxon>
        <taxon>Actinomycetes</taxon>
        <taxon>Pseudonocardiales</taxon>
        <taxon>Pseudonocardiaceae</taxon>
        <taxon>Prauserella</taxon>
        <taxon>Prauserella coralliicola group</taxon>
    </lineage>
</organism>
<dbReference type="PANTHER" id="PTHR20883">
    <property type="entry name" value="PHYTANOYL-COA DIOXYGENASE DOMAIN CONTAINING 1"/>
    <property type="match status" value="1"/>
</dbReference>
<protein>
    <submittedName>
        <fullName evidence="1">Phytanoyl-CoA dioxygenase family protein</fullName>
    </submittedName>
</protein>
<sequence length="246" mass="27618">MYQPKTDDLRLPEHGDLGGIRHQLRTAGHTVLPTFAHPALLDALRHEADRLSSELYGQPEGTVISRDIDGHVLSMHYLDRHSDLLFDLTRLPELQHLAEALLESRCVPFLTEYFAKPAATSEATPPHQDQIFYRDHFGDELAITFWIALTDVTEDDGVLQYANPQPTVGELLKHRVSDVQNFGAELVDDSGFEFHSAPVPAGGAVVHHSYAVHRSGPMRGTSPRAAFALNFRRSPYRQQIDPWRAE</sequence>
<dbReference type="Pfam" id="PF05721">
    <property type="entry name" value="PhyH"/>
    <property type="match status" value="1"/>
</dbReference>
<dbReference type="Proteomes" id="UP000309992">
    <property type="component" value="Unassembled WGS sequence"/>
</dbReference>